<evidence type="ECO:0000256" key="4">
    <source>
        <dbReference type="ARBA" id="ARBA00022692"/>
    </source>
</evidence>
<feature type="transmembrane region" description="Helical" evidence="8">
    <location>
        <begin position="139"/>
        <end position="157"/>
    </location>
</feature>
<feature type="region of interest" description="Disordered" evidence="7">
    <location>
        <begin position="1"/>
        <end position="50"/>
    </location>
</feature>
<evidence type="ECO:0000256" key="3">
    <source>
        <dbReference type="ARBA" id="ARBA00022475"/>
    </source>
</evidence>
<keyword evidence="6 8" id="KW-0472">Membrane</keyword>
<accession>A0A3B0CK40</accession>
<protein>
    <submittedName>
        <fullName evidence="9">Putative sulfate exporter family transporter</fullName>
    </submittedName>
</protein>
<dbReference type="PANTHER" id="PTHR30106">
    <property type="entry name" value="INNER MEMBRANE PROTEIN YEIH-RELATED"/>
    <property type="match status" value="1"/>
</dbReference>
<feature type="transmembrane region" description="Helical" evidence="8">
    <location>
        <begin position="353"/>
        <end position="373"/>
    </location>
</feature>
<feature type="transmembrane region" description="Helical" evidence="8">
    <location>
        <begin position="297"/>
        <end position="322"/>
    </location>
</feature>
<dbReference type="GO" id="GO:0005886">
    <property type="term" value="C:plasma membrane"/>
    <property type="evidence" value="ECO:0007669"/>
    <property type="project" value="UniProtKB-SubCell"/>
</dbReference>
<evidence type="ECO:0000256" key="8">
    <source>
        <dbReference type="SAM" id="Phobius"/>
    </source>
</evidence>
<keyword evidence="5 8" id="KW-1133">Transmembrane helix</keyword>
<dbReference type="InterPro" id="IPR018383">
    <property type="entry name" value="UPF0324_pro"/>
</dbReference>
<evidence type="ECO:0000313" key="9">
    <source>
        <dbReference type="EMBL" id="RKN86035.1"/>
    </source>
</evidence>
<evidence type="ECO:0000256" key="1">
    <source>
        <dbReference type="ARBA" id="ARBA00004651"/>
    </source>
</evidence>
<feature type="compositionally biased region" description="Polar residues" evidence="7">
    <location>
        <begin position="1"/>
        <end position="16"/>
    </location>
</feature>
<dbReference type="AlphaFoldDB" id="A0A3B0CK40"/>
<feature type="transmembrane region" description="Helical" evidence="8">
    <location>
        <begin position="81"/>
        <end position="103"/>
    </location>
</feature>
<dbReference type="Pfam" id="PF03601">
    <property type="entry name" value="Cons_hypoth698"/>
    <property type="match status" value="1"/>
</dbReference>
<sequence length="375" mass="38973">MTVQTEKVTPSETRQPNARGPVPLGAPAPASPDSAPTTQPRGVAAPASSPGRRAWSLGVLFTMAVALIGWGAALLPGLDRLGPLACSIALAVVYRHFWGYPELLRRGIQFSSRTLLRLAIVLFGLRLDIGVVLHDGLGLLLRAAIAIAFAVALTVWLGKRFKADPSITLLLGIGTGICGAAAIAAVSPILNAKDEDTAIGAGMIALVGTIFAVGYTLLRPILPLAGVDYGTWSGISLHEIAHVALAAAPGGQDALAAGLLAKLSRVLLLVPFCLLLIGWKKRSGSLQSGAKMEFPWFLLGFIAMSLLGSYVLGNVMAVPAVMSGLTTGTTFLLSMAMVGLGLNVSLKQLRTKALRPVLAMSVTSLLLSAIAYMTI</sequence>
<comment type="subcellular location">
    <subcellularLocation>
        <location evidence="1">Cell membrane</location>
        <topology evidence="1">Multi-pass membrane protein</topology>
    </subcellularLocation>
</comment>
<feature type="transmembrane region" description="Helical" evidence="8">
    <location>
        <begin position="254"/>
        <end position="277"/>
    </location>
</feature>
<dbReference type="RefSeq" id="WP_120746402.1">
    <property type="nucleotide sequence ID" value="NZ_RBAH01000003.1"/>
</dbReference>
<feature type="transmembrane region" description="Helical" evidence="8">
    <location>
        <begin position="54"/>
        <end position="75"/>
    </location>
</feature>
<name>A0A3B0CK40_9BACL</name>
<feature type="transmembrane region" description="Helical" evidence="8">
    <location>
        <begin position="328"/>
        <end position="346"/>
    </location>
</feature>
<proteinExistence type="inferred from homology"/>
<dbReference type="OrthoDB" id="9811391at2"/>
<dbReference type="PANTHER" id="PTHR30106:SF2">
    <property type="entry name" value="UPF0324 INNER MEMBRANE PROTEIN YEIH"/>
    <property type="match status" value="1"/>
</dbReference>
<evidence type="ECO:0000256" key="5">
    <source>
        <dbReference type="ARBA" id="ARBA00022989"/>
    </source>
</evidence>
<keyword evidence="10" id="KW-1185">Reference proteome</keyword>
<evidence type="ECO:0000256" key="7">
    <source>
        <dbReference type="SAM" id="MobiDB-lite"/>
    </source>
</evidence>
<evidence type="ECO:0000256" key="2">
    <source>
        <dbReference type="ARBA" id="ARBA00007977"/>
    </source>
</evidence>
<evidence type="ECO:0000256" key="6">
    <source>
        <dbReference type="ARBA" id="ARBA00023136"/>
    </source>
</evidence>
<feature type="transmembrane region" description="Helical" evidence="8">
    <location>
        <begin position="169"/>
        <end position="191"/>
    </location>
</feature>
<keyword evidence="3" id="KW-1003">Cell membrane</keyword>
<comment type="caution">
    <text evidence="9">The sequence shown here is derived from an EMBL/GenBank/DDBJ whole genome shotgun (WGS) entry which is preliminary data.</text>
</comment>
<gene>
    <name evidence="9" type="ORF">D7M11_06105</name>
</gene>
<keyword evidence="4 8" id="KW-0812">Transmembrane</keyword>
<feature type="transmembrane region" description="Helical" evidence="8">
    <location>
        <begin position="197"/>
        <end position="217"/>
    </location>
</feature>
<comment type="similarity">
    <text evidence="2">Belongs to the UPF0324 family.</text>
</comment>
<dbReference type="Proteomes" id="UP000282311">
    <property type="component" value="Unassembled WGS sequence"/>
</dbReference>
<organism evidence="9 10">
    <name type="scientific">Paenibacillus ginsengarvi</name>
    <dbReference type="NCBI Taxonomy" id="400777"/>
    <lineage>
        <taxon>Bacteria</taxon>
        <taxon>Bacillati</taxon>
        <taxon>Bacillota</taxon>
        <taxon>Bacilli</taxon>
        <taxon>Bacillales</taxon>
        <taxon>Paenibacillaceae</taxon>
        <taxon>Paenibacillus</taxon>
    </lineage>
</organism>
<dbReference type="EMBL" id="RBAH01000003">
    <property type="protein sequence ID" value="RKN86035.1"/>
    <property type="molecule type" value="Genomic_DNA"/>
</dbReference>
<evidence type="ECO:0000313" key="10">
    <source>
        <dbReference type="Proteomes" id="UP000282311"/>
    </source>
</evidence>
<reference evidence="9 10" key="1">
    <citation type="journal article" date="2007" name="Int. J. Syst. Evol. Microbiol.">
        <title>Paenibacillus ginsengarvi sp. nov., isolated from soil from ginseng cultivation.</title>
        <authorList>
            <person name="Yoon M.H."/>
            <person name="Ten L.N."/>
            <person name="Im W.T."/>
        </authorList>
    </citation>
    <scope>NUCLEOTIDE SEQUENCE [LARGE SCALE GENOMIC DNA]</scope>
    <source>
        <strain evidence="9 10">KCTC 13059</strain>
    </source>
</reference>